<dbReference type="OrthoDB" id="44467at2759"/>
<comment type="caution">
    <text evidence="12">The sequence shown here is derived from an EMBL/GenBank/DDBJ whole genome shotgun (WGS) entry which is preliminary data.</text>
</comment>
<dbReference type="Proteomes" id="UP000717696">
    <property type="component" value="Unassembled WGS sequence"/>
</dbReference>
<dbReference type="GO" id="GO:0031966">
    <property type="term" value="C:mitochondrial membrane"/>
    <property type="evidence" value="ECO:0007669"/>
    <property type="project" value="UniProtKB-SubCell"/>
</dbReference>
<evidence type="ECO:0000313" key="12">
    <source>
        <dbReference type="EMBL" id="KAH7157315.1"/>
    </source>
</evidence>
<evidence type="ECO:0000256" key="7">
    <source>
        <dbReference type="ARBA" id="ARBA00022989"/>
    </source>
</evidence>
<sequence length="267" mass="29210">MCREPRYQLCTRRGEHPSSKLSATSSTLAGSFAGAVEIGEQHLDNACLGRTDARRNHHVPGRGCQDKSQLNRQLPVSQKPPWLPFPSKEYCGLQDASSMSSYARTLTGFIAFDSSKHVRADEHGNLSHTRTAIAGLAAGVAESTLAVTPFKSIKTQLIDDKQTPKPLIRRGIRGFYQGFVSSTTRQAANSMVRFTSYTATKERMARSSSMGKVGTNEGVLALLSGSVAQLGRLKLSGAIVFTVYEHAIEFSYRFASGLARYRFIFPL</sequence>
<accession>A0A9P9F9R4</accession>
<evidence type="ECO:0000256" key="3">
    <source>
        <dbReference type="ARBA" id="ARBA00022448"/>
    </source>
</evidence>
<dbReference type="SUPFAM" id="SSF103506">
    <property type="entry name" value="Mitochondrial carrier"/>
    <property type="match status" value="1"/>
</dbReference>
<protein>
    <submittedName>
        <fullName evidence="12">Tricarboxylate transport protein, mitochondrial</fullName>
    </submittedName>
</protein>
<dbReference type="InterPro" id="IPR018108">
    <property type="entry name" value="MCP_transmembrane"/>
</dbReference>
<feature type="repeat" description="Solcar" evidence="10">
    <location>
        <begin position="129"/>
        <end position="203"/>
    </location>
</feature>
<comment type="similarity">
    <text evidence="2 11">Belongs to the mitochondrial carrier (TC 2.A.29) family.</text>
</comment>
<keyword evidence="5" id="KW-0677">Repeat</keyword>
<gene>
    <name evidence="12" type="ORF">B0J13DRAFT_592814</name>
</gene>
<dbReference type="AlphaFoldDB" id="A0A9P9F9R4"/>
<keyword evidence="13" id="KW-1185">Reference proteome</keyword>
<dbReference type="Gene3D" id="1.50.40.10">
    <property type="entry name" value="Mitochondrial carrier domain"/>
    <property type="match status" value="1"/>
</dbReference>
<evidence type="ECO:0000256" key="1">
    <source>
        <dbReference type="ARBA" id="ARBA00004225"/>
    </source>
</evidence>
<name>A0A9P9F9R4_9HYPO</name>
<evidence type="ECO:0000256" key="5">
    <source>
        <dbReference type="ARBA" id="ARBA00022737"/>
    </source>
</evidence>
<dbReference type="PANTHER" id="PTHR45788">
    <property type="entry name" value="SUCCINATE/FUMARATE MITOCHONDRIAL TRANSPORTER-RELATED"/>
    <property type="match status" value="1"/>
</dbReference>
<keyword evidence="3 11" id="KW-0813">Transport</keyword>
<evidence type="ECO:0000256" key="8">
    <source>
        <dbReference type="ARBA" id="ARBA00023128"/>
    </source>
</evidence>
<evidence type="ECO:0000256" key="4">
    <source>
        <dbReference type="ARBA" id="ARBA00022692"/>
    </source>
</evidence>
<dbReference type="EMBL" id="JAGMUU010000003">
    <property type="protein sequence ID" value="KAH7157315.1"/>
    <property type="molecule type" value="Genomic_DNA"/>
</dbReference>
<organism evidence="12 13">
    <name type="scientific">Dactylonectria estremocensis</name>
    <dbReference type="NCBI Taxonomy" id="1079267"/>
    <lineage>
        <taxon>Eukaryota</taxon>
        <taxon>Fungi</taxon>
        <taxon>Dikarya</taxon>
        <taxon>Ascomycota</taxon>
        <taxon>Pezizomycotina</taxon>
        <taxon>Sordariomycetes</taxon>
        <taxon>Hypocreomycetidae</taxon>
        <taxon>Hypocreales</taxon>
        <taxon>Nectriaceae</taxon>
        <taxon>Dactylonectria</taxon>
    </lineage>
</organism>
<proteinExistence type="inferred from homology"/>
<keyword evidence="6" id="KW-0999">Mitochondrion inner membrane</keyword>
<dbReference type="GO" id="GO:0071913">
    <property type="term" value="F:citrate secondary active transmembrane transporter activity"/>
    <property type="evidence" value="ECO:0007669"/>
    <property type="project" value="TreeGrafter"/>
</dbReference>
<evidence type="ECO:0000256" key="10">
    <source>
        <dbReference type="PROSITE-ProRule" id="PRU00282"/>
    </source>
</evidence>
<dbReference type="InterPro" id="IPR023395">
    <property type="entry name" value="MCP_dom_sf"/>
</dbReference>
<dbReference type="GO" id="GO:0006843">
    <property type="term" value="P:mitochondrial citrate transmembrane transport"/>
    <property type="evidence" value="ECO:0007669"/>
    <property type="project" value="TreeGrafter"/>
</dbReference>
<dbReference type="InterPro" id="IPR049563">
    <property type="entry name" value="TXTP-like"/>
</dbReference>
<keyword evidence="7" id="KW-1133">Transmembrane helix</keyword>
<evidence type="ECO:0000256" key="2">
    <source>
        <dbReference type="ARBA" id="ARBA00006375"/>
    </source>
</evidence>
<dbReference type="PANTHER" id="PTHR45788:SF4">
    <property type="entry name" value="TRICARBOXYLATE TRANSPORT PROTEIN, MITOCHONDRIAL"/>
    <property type="match status" value="1"/>
</dbReference>
<dbReference type="PROSITE" id="PS50920">
    <property type="entry name" value="SOLCAR"/>
    <property type="match status" value="1"/>
</dbReference>
<evidence type="ECO:0000256" key="6">
    <source>
        <dbReference type="ARBA" id="ARBA00022792"/>
    </source>
</evidence>
<evidence type="ECO:0000313" key="13">
    <source>
        <dbReference type="Proteomes" id="UP000717696"/>
    </source>
</evidence>
<comment type="subcellular location">
    <subcellularLocation>
        <location evidence="1">Mitochondrion membrane</location>
        <topology evidence="1">Multi-pass membrane protein</topology>
    </subcellularLocation>
</comment>
<keyword evidence="8" id="KW-0496">Mitochondrion</keyword>
<dbReference type="Pfam" id="PF00153">
    <property type="entry name" value="Mito_carr"/>
    <property type="match status" value="1"/>
</dbReference>
<evidence type="ECO:0000256" key="9">
    <source>
        <dbReference type="ARBA" id="ARBA00023136"/>
    </source>
</evidence>
<reference evidence="12" key="1">
    <citation type="journal article" date="2021" name="Nat. Commun.">
        <title>Genetic determinants of endophytism in the Arabidopsis root mycobiome.</title>
        <authorList>
            <person name="Mesny F."/>
            <person name="Miyauchi S."/>
            <person name="Thiergart T."/>
            <person name="Pickel B."/>
            <person name="Atanasova L."/>
            <person name="Karlsson M."/>
            <person name="Huettel B."/>
            <person name="Barry K.W."/>
            <person name="Haridas S."/>
            <person name="Chen C."/>
            <person name="Bauer D."/>
            <person name="Andreopoulos W."/>
            <person name="Pangilinan J."/>
            <person name="LaButti K."/>
            <person name="Riley R."/>
            <person name="Lipzen A."/>
            <person name="Clum A."/>
            <person name="Drula E."/>
            <person name="Henrissat B."/>
            <person name="Kohler A."/>
            <person name="Grigoriev I.V."/>
            <person name="Martin F.M."/>
            <person name="Hacquard S."/>
        </authorList>
    </citation>
    <scope>NUCLEOTIDE SEQUENCE</scope>
    <source>
        <strain evidence="12">MPI-CAGE-AT-0021</strain>
    </source>
</reference>
<keyword evidence="4 10" id="KW-0812">Transmembrane</keyword>
<evidence type="ECO:0000256" key="11">
    <source>
        <dbReference type="RuleBase" id="RU000488"/>
    </source>
</evidence>
<keyword evidence="9 10" id="KW-0472">Membrane</keyword>